<organism evidence="2 3">
    <name type="scientific">Prorocentrum cordatum</name>
    <dbReference type="NCBI Taxonomy" id="2364126"/>
    <lineage>
        <taxon>Eukaryota</taxon>
        <taxon>Sar</taxon>
        <taxon>Alveolata</taxon>
        <taxon>Dinophyceae</taxon>
        <taxon>Prorocentrales</taxon>
        <taxon>Prorocentraceae</taxon>
        <taxon>Prorocentrum</taxon>
    </lineage>
</organism>
<feature type="region of interest" description="Disordered" evidence="1">
    <location>
        <begin position="51"/>
        <end position="138"/>
    </location>
</feature>
<evidence type="ECO:0000313" key="3">
    <source>
        <dbReference type="Proteomes" id="UP001189429"/>
    </source>
</evidence>
<evidence type="ECO:0000313" key="2">
    <source>
        <dbReference type="EMBL" id="CAK0849314.1"/>
    </source>
</evidence>
<feature type="compositionally biased region" description="Basic and acidic residues" evidence="1">
    <location>
        <begin position="79"/>
        <end position="90"/>
    </location>
</feature>
<dbReference type="Proteomes" id="UP001189429">
    <property type="component" value="Unassembled WGS sequence"/>
</dbReference>
<accession>A0ABN9TT05</accession>
<name>A0ABN9TT05_9DINO</name>
<protein>
    <submittedName>
        <fullName evidence="2">Uncharacterized protein</fullName>
    </submittedName>
</protein>
<evidence type="ECO:0000256" key="1">
    <source>
        <dbReference type="SAM" id="MobiDB-lite"/>
    </source>
</evidence>
<proteinExistence type="predicted"/>
<gene>
    <name evidence="2" type="ORF">PCOR1329_LOCUS42034</name>
</gene>
<feature type="non-terminal residue" evidence="2">
    <location>
        <position position="1"/>
    </location>
</feature>
<comment type="caution">
    <text evidence="2">The sequence shown here is derived from an EMBL/GenBank/DDBJ whole genome shotgun (WGS) entry which is preliminary data.</text>
</comment>
<dbReference type="EMBL" id="CAUYUJ010015051">
    <property type="protein sequence ID" value="CAK0849314.1"/>
    <property type="molecule type" value="Genomic_DNA"/>
</dbReference>
<reference evidence="2" key="1">
    <citation type="submission" date="2023-10" db="EMBL/GenBank/DDBJ databases">
        <authorList>
            <person name="Chen Y."/>
            <person name="Shah S."/>
            <person name="Dougan E. K."/>
            <person name="Thang M."/>
            <person name="Chan C."/>
        </authorList>
    </citation>
    <scope>NUCLEOTIDE SEQUENCE [LARGE SCALE GENOMIC DNA]</scope>
</reference>
<sequence length="138" mass="13985">PPAERTPPAHCILKERSVAWTELQPAALKHGGPQRLGAVTGTKVPSIRAAPRAARERAHGPPTIDGFKIALKTKNGRGPPERNGGREGRSSDAGGVGSGGAGAAVALLPRKDSPHTPGAISRSLGDEAAVRSSGGTRA</sequence>
<keyword evidence="3" id="KW-1185">Reference proteome</keyword>